<organism evidence="18 19">
    <name type="scientific">Caenorhabditis tropicalis</name>
    <dbReference type="NCBI Taxonomy" id="1561998"/>
    <lineage>
        <taxon>Eukaryota</taxon>
        <taxon>Metazoa</taxon>
        <taxon>Ecdysozoa</taxon>
        <taxon>Nematoda</taxon>
        <taxon>Chromadorea</taxon>
        <taxon>Rhabditida</taxon>
        <taxon>Rhabditina</taxon>
        <taxon>Rhabditomorpha</taxon>
        <taxon>Rhabditoidea</taxon>
        <taxon>Rhabditidae</taxon>
        <taxon>Peloderinae</taxon>
        <taxon>Caenorhabditis</taxon>
    </lineage>
</organism>
<name>A0A1I7TQ94_9PELO</name>
<evidence type="ECO:0000256" key="1">
    <source>
        <dbReference type="ARBA" id="ARBA00005804"/>
    </source>
</evidence>
<dbReference type="FunFam" id="3.40.50.300:FF:002307">
    <property type="entry name" value="Guanine nucleotide-binding protein G(k) subunit alpha"/>
    <property type="match status" value="1"/>
</dbReference>
<evidence type="ECO:0000256" key="16">
    <source>
        <dbReference type="PIRSR" id="PIRSR601019-1"/>
    </source>
</evidence>
<dbReference type="InterPro" id="IPR027417">
    <property type="entry name" value="P-loop_NTPase"/>
</dbReference>
<comment type="subunit">
    <text evidence="2">G proteins are composed of 3 units; alpha, beta and gamma. The alpha chain contains the guanine nucleotide binding site.</text>
</comment>
<feature type="binding site" evidence="17">
    <location>
        <position position="46"/>
    </location>
    <ligand>
        <name>Mg(2+)</name>
        <dbReference type="ChEBI" id="CHEBI:18420"/>
    </ligand>
</feature>
<evidence type="ECO:0000313" key="19">
    <source>
        <dbReference type="WBParaSite" id="Csp11.Scaffold629.g10697.t1"/>
    </source>
</evidence>
<sequence>MGCIHSTGSEAKKRSKMIDEQLRQDHDRGSTEVKLLLLGAGESGKSTIVRQMRILHETGFNKQDQMNYKPVIYSNMIQSMLTLLRMMKPLGIDFSDAAREEDARLFTSHYLHINNSDLAEAFSSELSELMKMLWADQGVKRCFKRSREFELNDSAEYYLNALGRIGQAGYLPTQDDILRARVKSTGIVETDFMYKDLYFKMFDVGGQRSERKKWIHCFEGVTAVIFCVALSEYDLKLAEDKTMNRMHESMQLFDSIVNNRWFTETSIILFLNKMDIFEERIRHSPLTICFPEYQGGTSLTETSMFIRSKFEKLNKRESQAHKEVYSHFTCATDTNNIRFVFDAVTDIIIRDNLKDCGLY</sequence>
<evidence type="ECO:0000256" key="17">
    <source>
        <dbReference type="PIRSR" id="PIRSR601019-2"/>
    </source>
</evidence>
<evidence type="ECO:0000256" key="15">
    <source>
        <dbReference type="ARBA" id="ARBA00069088"/>
    </source>
</evidence>
<dbReference type="PRINTS" id="PR00318">
    <property type="entry name" value="GPROTEINA"/>
</dbReference>
<feature type="binding site" evidence="17">
    <location>
        <position position="184"/>
    </location>
    <ligand>
        <name>Mg(2+)</name>
        <dbReference type="ChEBI" id="CHEBI:18420"/>
    </ligand>
</feature>
<keyword evidence="9 16" id="KW-0342">GTP-binding</keyword>
<dbReference type="GO" id="GO:0003924">
    <property type="term" value="F:GTPase activity"/>
    <property type="evidence" value="ECO:0007669"/>
    <property type="project" value="InterPro"/>
</dbReference>
<dbReference type="GO" id="GO:0046872">
    <property type="term" value="F:metal ion binding"/>
    <property type="evidence" value="ECO:0007669"/>
    <property type="project" value="UniProtKB-KW"/>
</dbReference>
<dbReference type="PANTHER" id="PTHR10218:SF349">
    <property type="entry name" value="GUANINE NUCLEOTIDE-BINDING PROTEIN ALPHA-4 SUBUNIT"/>
    <property type="match status" value="1"/>
</dbReference>
<evidence type="ECO:0000256" key="12">
    <source>
        <dbReference type="ARBA" id="ARBA00023288"/>
    </source>
</evidence>
<dbReference type="GO" id="GO:0007188">
    <property type="term" value="P:adenylate cyclase-modulating G protein-coupled receptor signaling pathway"/>
    <property type="evidence" value="ECO:0007669"/>
    <property type="project" value="InterPro"/>
</dbReference>
<dbReference type="PROSITE" id="PS51882">
    <property type="entry name" value="G_ALPHA"/>
    <property type="match status" value="1"/>
</dbReference>
<accession>A0A1I7TQ94</accession>
<dbReference type="eggNOG" id="KOG0082">
    <property type="taxonomic scope" value="Eukaryota"/>
</dbReference>
<evidence type="ECO:0000256" key="2">
    <source>
        <dbReference type="ARBA" id="ARBA00011356"/>
    </source>
</evidence>
<keyword evidence="13" id="KW-0131">Cell cycle</keyword>
<dbReference type="AlphaFoldDB" id="A0A1I7TQ94"/>
<proteinExistence type="inferred from homology"/>
<dbReference type="STRING" id="1561998.A0A1I7TQ94"/>
<dbReference type="GO" id="GO:0051301">
    <property type="term" value="P:cell division"/>
    <property type="evidence" value="ECO:0007669"/>
    <property type="project" value="UniProtKB-KW"/>
</dbReference>
<keyword evidence="18" id="KW-1185">Reference proteome</keyword>
<keyword evidence="12" id="KW-0449">Lipoprotein</keyword>
<dbReference type="CDD" id="cd00066">
    <property type="entry name" value="G-alpha"/>
    <property type="match status" value="1"/>
</dbReference>
<feature type="binding site" evidence="16">
    <location>
        <position position="331"/>
    </location>
    <ligand>
        <name>GTP</name>
        <dbReference type="ChEBI" id="CHEBI:37565"/>
    </ligand>
</feature>
<dbReference type="Gene3D" id="3.40.50.300">
    <property type="entry name" value="P-loop containing nucleotide triphosphate hydrolases"/>
    <property type="match status" value="1"/>
</dbReference>
<keyword evidence="10" id="KW-0564">Palmitate</keyword>
<dbReference type="GO" id="GO:0001664">
    <property type="term" value="F:G protein-coupled receptor binding"/>
    <property type="evidence" value="ECO:0007669"/>
    <property type="project" value="TreeGrafter"/>
</dbReference>
<evidence type="ECO:0000256" key="7">
    <source>
        <dbReference type="ARBA" id="ARBA00022776"/>
    </source>
</evidence>
<dbReference type="SUPFAM" id="SSF52540">
    <property type="entry name" value="P-loop containing nucleoside triphosphate hydrolases"/>
    <property type="match status" value="1"/>
</dbReference>
<dbReference type="GO" id="GO:0031683">
    <property type="term" value="F:G-protein beta/gamma-subunit complex binding"/>
    <property type="evidence" value="ECO:0007669"/>
    <property type="project" value="InterPro"/>
</dbReference>
<dbReference type="GO" id="GO:0005525">
    <property type="term" value="F:GTP binding"/>
    <property type="evidence" value="ECO:0007669"/>
    <property type="project" value="UniProtKB-KW"/>
</dbReference>
<dbReference type="InterPro" id="IPR011025">
    <property type="entry name" value="GproteinA_insert"/>
</dbReference>
<dbReference type="InterPro" id="IPR001019">
    <property type="entry name" value="Gprotein_alpha_su"/>
</dbReference>
<dbReference type="Pfam" id="PF00503">
    <property type="entry name" value="G-alpha"/>
    <property type="match status" value="1"/>
</dbReference>
<feature type="binding site" evidence="16">
    <location>
        <begin position="153"/>
        <end position="154"/>
    </location>
    <ligand>
        <name>GTP</name>
        <dbReference type="ChEBI" id="CHEBI:37565"/>
    </ligand>
</feature>
<dbReference type="InterPro" id="IPR001408">
    <property type="entry name" value="Gprotein_alpha_I"/>
</dbReference>
<keyword evidence="7" id="KW-0498">Mitosis</keyword>
<dbReference type="SMART" id="SM00275">
    <property type="entry name" value="G_alpha"/>
    <property type="match status" value="1"/>
</dbReference>
<keyword evidence="3" id="KW-0132">Cell division</keyword>
<dbReference type="FunFam" id="3.40.50.300:FF:000692">
    <property type="entry name" value="Guanine nucleotide-binding protein subunit alpha"/>
    <property type="match status" value="1"/>
</dbReference>
<dbReference type="GO" id="GO:0007010">
    <property type="term" value="P:cytoskeleton organization"/>
    <property type="evidence" value="ECO:0007669"/>
    <property type="project" value="UniProtKB-ARBA"/>
</dbReference>
<keyword evidence="4" id="KW-0519">Myristate</keyword>
<keyword evidence="8 17" id="KW-0460">Magnesium</keyword>
<dbReference type="WBParaSite" id="Csp11.Scaffold629.g10697.t1">
    <property type="protein sequence ID" value="Csp11.Scaffold629.g10697.t1"/>
    <property type="gene ID" value="Csp11.Scaffold629.g10697"/>
</dbReference>
<keyword evidence="11" id="KW-0807">Transducer</keyword>
<dbReference type="PRINTS" id="PR00441">
    <property type="entry name" value="GPROTEINAI"/>
</dbReference>
<evidence type="ECO:0000256" key="3">
    <source>
        <dbReference type="ARBA" id="ARBA00022618"/>
    </source>
</evidence>
<evidence type="ECO:0000256" key="6">
    <source>
        <dbReference type="ARBA" id="ARBA00022741"/>
    </source>
</evidence>
<comment type="similarity">
    <text evidence="1">Belongs to the G-alpha family.</text>
</comment>
<evidence type="ECO:0000256" key="13">
    <source>
        <dbReference type="ARBA" id="ARBA00023306"/>
    </source>
</evidence>
<dbReference type="PANTHER" id="PTHR10218">
    <property type="entry name" value="GTP-BINDING PROTEIN ALPHA SUBUNIT"/>
    <property type="match status" value="1"/>
</dbReference>
<dbReference type="SUPFAM" id="SSF47895">
    <property type="entry name" value="Transducin (alpha subunit), insertion domain"/>
    <property type="match status" value="1"/>
</dbReference>
<protein>
    <recommendedName>
        <fullName evidence="15">Guanine nucleotide-binding protein alpha-16 subunit</fullName>
    </recommendedName>
</protein>
<evidence type="ECO:0000256" key="4">
    <source>
        <dbReference type="ARBA" id="ARBA00022707"/>
    </source>
</evidence>
<dbReference type="GO" id="GO:0005834">
    <property type="term" value="C:heterotrimeric G-protein complex"/>
    <property type="evidence" value="ECO:0007669"/>
    <property type="project" value="TreeGrafter"/>
</dbReference>
<reference evidence="19" key="1">
    <citation type="submission" date="2016-11" db="UniProtKB">
        <authorList>
            <consortium name="WormBaseParasite"/>
        </authorList>
    </citation>
    <scope>IDENTIFICATION</scope>
</reference>
<dbReference type="GO" id="GO:0005737">
    <property type="term" value="C:cytoplasm"/>
    <property type="evidence" value="ECO:0007669"/>
    <property type="project" value="TreeGrafter"/>
</dbReference>
<comment type="function">
    <text evidence="14">Guanine nucleotide-binding proteins (G proteins) are involved as modulators or transducers in various transmembrane signaling systems. In the 1-cell embryo, probably together with goa-1, controls nuclear rotation and spindle elongation during mitosis. During the first embryonic cell divisons, plays a role in gpr-1/2 cortical localization and in the proper orientation of EMS blastomere mitotic spindle.</text>
</comment>
<evidence type="ECO:0000313" key="18">
    <source>
        <dbReference type="Proteomes" id="UP000095282"/>
    </source>
</evidence>
<evidence type="ECO:0000256" key="14">
    <source>
        <dbReference type="ARBA" id="ARBA00059820"/>
    </source>
</evidence>
<evidence type="ECO:0000256" key="11">
    <source>
        <dbReference type="ARBA" id="ARBA00023224"/>
    </source>
</evidence>
<evidence type="ECO:0000256" key="9">
    <source>
        <dbReference type="ARBA" id="ARBA00023134"/>
    </source>
</evidence>
<evidence type="ECO:0000256" key="5">
    <source>
        <dbReference type="ARBA" id="ARBA00022723"/>
    </source>
</evidence>
<feature type="binding site" evidence="16">
    <location>
        <begin position="203"/>
        <end position="207"/>
    </location>
    <ligand>
        <name>GTP</name>
        <dbReference type="ChEBI" id="CHEBI:37565"/>
    </ligand>
</feature>
<evidence type="ECO:0000256" key="10">
    <source>
        <dbReference type="ARBA" id="ARBA00023139"/>
    </source>
</evidence>
<feature type="binding site" evidence="16">
    <location>
        <begin position="272"/>
        <end position="275"/>
    </location>
    <ligand>
        <name>GTP</name>
        <dbReference type="ChEBI" id="CHEBI:37565"/>
    </ligand>
</feature>
<dbReference type="Gene3D" id="1.10.400.10">
    <property type="entry name" value="GI Alpha 1, domain 2-like"/>
    <property type="match status" value="1"/>
</dbReference>
<keyword evidence="5 17" id="KW-0479">Metal-binding</keyword>
<keyword evidence="6 16" id="KW-0547">Nucleotide-binding</keyword>
<dbReference type="FunFam" id="1.10.400.10:FF:000002">
    <property type="entry name" value="guanine nucleotide-binding protein G(Q) subunit alpha"/>
    <property type="match status" value="1"/>
</dbReference>
<evidence type="ECO:0000256" key="8">
    <source>
        <dbReference type="ARBA" id="ARBA00022842"/>
    </source>
</evidence>
<dbReference type="Proteomes" id="UP000095282">
    <property type="component" value="Unplaced"/>
</dbReference>
<feature type="binding site" evidence="16">
    <location>
        <begin position="42"/>
        <end position="47"/>
    </location>
    <ligand>
        <name>GTP</name>
        <dbReference type="ChEBI" id="CHEBI:37565"/>
    </ligand>
</feature>